<proteinExistence type="predicted"/>
<keyword evidence="2" id="KW-1185">Reference proteome</keyword>
<comment type="caution">
    <text evidence="1">The sequence shown here is derived from an EMBL/GenBank/DDBJ whole genome shotgun (WGS) entry which is preliminary data.</text>
</comment>
<evidence type="ECO:0000313" key="2">
    <source>
        <dbReference type="Proteomes" id="UP001056120"/>
    </source>
</evidence>
<organism evidence="1 2">
    <name type="scientific">Smallanthus sonchifolius</name>
    <dbReference type="NCBI Taxonomy" id="185202"/>
    <lineage>
        <taxon>Eukaryota</taxon>
        <taxon>Viridiplantae</taxon>
        <taxon>Streptophyta</taxon>
        <taxon>Embryophyta</taxon>
        <taxon>Tracheophyta</taxon>
        <taxon>Spermatophyta</taxon>
        <taxon>Magnoliopsida</taxon>
        <taxon>eudicotyledons</taxon>
        <taxon>Gunneridae</taxon>
        <taxon>Pentapetalae</taxon>
        <taxon>asterids</taxon>
        <taxon>campanulids</taxon>
        <taxon>Asterales</taxon>
        <taxon>Asteraceae</taxon>
        <taxon>Asteroideae</taxon>
        <taxon>Heliantheae alliance</taxon>
        <taxon>Millerieae</taxon>
        <taxon>Smallanthus</taxon>
    </lineage>
</organism>
<reference evidence="2" key="1">
    <citation type="journal article" date="2022" name="Mol. Ecol. Resour.">
        <title>The genomes of chicory, endive, great burdock and yacon provide insights into Asteraceae palaeo-polyploidization history and plant inulin production.</title>
        <authorList>
            <person name="Fan W."/>
            <person name="Wang S."/>
            <person name="Wang H."/>
            <person name="Wang A."/>
            <person name="Jiang F."/>
            <person name="Liu H."/>
            <person name="Zhao H."/>
            <person name="Xu D."/>
            <person name="Zhang Y."/>
        </authorList>
    </citation>
    <scope>NUCLEOTIDE SEQUENCE [LARGE SCALE GENOMIC DNA]</scope>
    <source>
        <strain evidence="2">cv. Yunnan</strain>
    </source>
</reference>
<evidence type="ECO:0000313" key="1">
    <source>
        <dbReference type="EMBL" id="KAI3821100.1"/>
    </source>
</evidence>
<reference evidence="1 2" key="2">
    <citation type="journal article" date="2022" name="Mol. Ecol. Resour.">
        <title>The genomes of chicory, endive, great burdock and yacon provide insights into Asteraceae paleo-polyploidization history and plant inulin production.</title>
        <authorList>
            <person name="Fan W."/>
            <person name="Wang S."/>
            <person name="Wang H."/>
            <person name="Wang A."/>
            <person name="Jiang F."/>
            <person name="Liu H."/>
            <person name="Zhao H."/>
            <person name="Xu D."/>
            <person name="Zhang Y."/>
        </authorList>
    </citation>
    <scope>NUCLEOTIDE SEQUENCE [LARGE SCALE GENOMIC DNA]</scope>
    <source>
        <strain evidence="2">cv. Yunnan</strain>
        <tissue evidence="1">Leaves</tissue>
    </source>
</reference>
<accession>A0ACB9JLB1</accession>
<dbReference type="Proteomes" id="UP001056120">
    <property type="component" value="Linkage Group LG03"/>
</dbReference>
<dbReference type="EMBL" id="CM042020">
    <property type="protein sequence ID" value="KAI3821100.1"/>
    <property type="molecule type" value="Genomic_DNA"/>
</dbReference>
<gene>
    <name evidence="1" type="ORF">L1987_08657</name>
</gene>
<sequence>MHTSYVGSQSSNQETPRHTSYVGSQSFIQERPRNTSYVGSLSLNQDLPMHKRLMNSRAHDAMALSQITHEFPSVLSRRLQVGNVPMGFAHRGLADYGYRSRDGGEEIDVTEILDDYLHFQFPRAT</sequence>
<name>A0ACB9JLB1_9ASTR</name>
<protein>
    <submittedName>
        <fullName evidence="1">Uncharacterized protein</fullName>
    </submittedName>
</protein>